<evidence type="ECO:0000313" key="1">
    <source>
        <dbReference type="EMBL" id="KAL3110147.1"/>
    </source>
</evidence>
<keyword evidence="2" id="KW-1185">Reference proteome</keyword>
<gene>
    <name evidence="1" type="ORF">niasHT_015750</name>
</gene>
<proteinExistence type="predicted"/>
<evidence type="ECO:0000313" key="2">
    <source>
        <dbReference type="Proteomes" id="UP001620626"/>
    </source>
</evidence>
<name>A0ABD2L4J8_9BILA</name>
<reference evidence="1 2" key="1">
    <citation type="submission" date="2024-10" db="EMBL/GenBank/DDBJ databases">
        <authorList>
            <person name="Kim D."/>
        </authorList>
    </citation>
    <scope>NUCLEOTIDE SEQUENCE [LARGE SCALE GENOMIC DNA]</scope>
    <source>
        <strain evidence="1">BH-2024</strain>
    </source>
</reference>
<dbReference type="EMBL" id="JBICBT010000549">
    <property type="protein sequence ID" value="KAL3110147.1"/>
    <property type="molecule type" value="Genomic_DNA"/>
</dbReference>
<organism evidence="1 2">
    <name type="scientific">Heterodera trifolii</name>
    <dbReference type="NCBI Taxonomy" id="157864"/>
    <lineage>
        <taxon>Eukaryota</taxon>
        <taxon>Metazoa</taxon>
        <taxon>Ecdysozoa</taxon>
        <taxon>Nematoda</taxon>
        <taxon>Chromadorea</taxon>
        <taxon>Rhabditida</taxon>
        <taxon>Tylenchina</taxon>
        <taxon>Tylenchomorpha</taxon>
        <taxon>Tylenchoidea</taxon>
        <taxon>Heteroderidae</taxon>
        <taxon>Heteroderinae</taxon>
        <taxon>Heterodera</taxon>
    </lineage>
</organism>
<accession>A0ABD2L4J8</accession>
<comment type="caution">
    <text evidence="1">The sequence shown here is derived from an EMBL/GenBank/DDBJ whole genome shotgun (WGS) entry which is preliminary data.</text>
</comment>
<dbReference type="AlphaFoldDB" id="A0ABD2L4J8"/>
<protein>
    <submittedName>
        <fullName evidence="1">Uncharacterized protein</fullName>
    </submittedName>
</protein>
<dbReference type="Proteomes" id="UP001620626">
    <property type="component" value="Unassembled WGS sequence"/>
</dbReference>
<sequence length="189" mass="21572">MAMDVQALHQAEDKKGRRRSIIHSLSDSQLKGIGLAIPHSFFCHFSFPRHFLFPLPPTLSPFPFSYPQGMCDRQIKQEEERAQTLEDLGTNPLKLGHIRELEGVCSSLPPYSTMISRFSPFVLKVLKFLNIDELHQSAEICEQRETSERLNLESRPFIRRNGYSQSRTTDSGRTARNWPLLTTAVGDAK</sequence>